<keyword evidence="2" id="KW-1185">Reference proteome</keyword>
<evidence type="ECO:0000313" key="1">
    <source>
        <dbReference type="EMBL" id="KAF2467093.1"/>
    </source>
</evidence>
<reference evidence="1" key="1">
    <citation type="journal article" date="2020" name="Stud. Mycol.">
        <title>101 Dothideomycetes genomes: a test case for predicting lifestyles and emergence of pathogens.</title>
        <authorList>
            <person name="Haridas S."/>
            <person name="Albert R."/>
            <person name="Binder M."/>
            <person name="Bloem J."/>
            <person name="Labutti K."/>
            <person name="Salamov A."/>
            <person name="Andreopoulos B."/>
            <person name="Baker S."/>
            <person name="Barry K."/>
            <person name="Bills G."/>
            <person name="Bluhm B."/>
            <person name="Cannon C."/>
            <person name="Castanera R."/>
            <person name="Culley D."/>
            <person name="Daum C."/>
            <person name="Ezra D."/>
            <person name="Gonzalez J."/>
            <person name="Henrissat B."/>
            <person name="Kuo A."/>
            <person name="Liang C."/>
            <person name="Lipzen A."/>
            <person name="Lutzoni F."/>
            <person name="Magnuson J."/>
            <person name="Mondo S."/>
            <person name="Nolan M."/>
            <person name="Ohm R."/>
            <person name="Pangilinan J."/>
            <person name="Park H.-J."/>
            <person name="Ramirez L."/>
            <person name="Alfaro M."/>
            <person name="Sun H."/>
            <person name="Tritt A."/>
            <person name="Yoshinaga Y."/>
            <person name="Zwiers L.-H."/>
            <person name="Turgeon B."/>
            <person name="Goodwin S."/>
            <person name="Spatafora J."/>
            <person name="Crous P."/>
            <person name="Grigoriev I."/>
        </authorList>
    </citation>
    <scope>NUCLEOTIDE SEQUENCE</scope>
    <source>
        <strain evidence="1">ATCC 200398</strain>
    </source>
</reference>
<name>A0ACB6QKJ1_9PLEO</name>
<dbReference type="EMBL" id="MU003522">
    <property type="protein sequence ID" value="KAF2467093.1"/>
    <property type="molecule type" value="Genomic_DNA"/>
</dbReference>
<organism evidence="1 2">
    <name type="scientific">Lindgomyces ingoldianus</name>
    <dbReference type="NCBI Taxonomy" id="673940"/>
    <lineage>
        <taxon>Eukaryota</taxon>
        <taxon>Fungi</taxon>
        <taxon>Dikarya</taxon>
        <taxon>Ascomycota</taxon>
        <taxon>Pezizomycotina</taxon>
        <taxon>Dothideomycetes</taxon>
        <taxon>Pleosporomycetidae</taxon>
        <taxon>Pleosporales</taxon>
        <taxon>Lindgomycetaceae</taxon>
        <taxon>Lindgomyces</taxon>
    </lineage>
</organism>
<dbReference type="Proteomes" id="UP000799755">
    <property type="component" value="Unassembled WGS sequence"/>
</dbReference>
<comment type="caution">
    <text evidence="1">The sequence shown here is derived from an EMBL/GenBank/DDBJ whole genome shotgun (WGS) entry which is preliminary data.</text>
</comment>
<proteinExistence type="predicted"/>
<protein>
    <submittedName>
        <fullName evidence="1">Uncharacterized protein</fullName>
    </submittedName>
</protein>
<evidence type="ECO:0000313" key="2">
    <source>
        <dbReference type="Proteomes" id="UP000799755"/>
    </source>
</evidence>
<accession>A0ACB6QKJ1</accession>
<sequence length="202" mass="22419">MPVLEVTQLRLKGVSAMDPALLKTLSSAREALKTNSQFYHCIENPSLIYILGLWPSLNAHTEFLASPRKEEILGPQEDQLEFQWAVHMELDAMSSLPLDAPVMAITRLLIKENGVDALSQEVHANHRKAIIEGTRPYKVADGWRCDPAPGKHEALMLTGWPNAEAHAAFTAKAKEDAEYAGVRKYYEGMEVSHARNMEGTGP</sequence>
<gene>
    <name evidence="1" type="ORF">BDR25DRAFT_305875</name>
</gene>